<dbReference type="AlphaFoldDB" id="A0AAQ0AQ61"/>
<reference evidence="2 3" key="1">
    <citation type="submission" date="2020-09" db="EMBL/GenBank/DDBJ databases">
        <title>The Genome Sequence of Pseudomonas chlororaphis strain Qlu-1 - A phenazine-derivative-producing strain.</title>
        <authorList>
            <person name="Li L."/>
            <person name="Liu K."/>
        </authorList>
    </citation>
    <scope>NUCLEOTIDE SEQUENCE [LARGE SCALE GENOMIC DNA]</scope>
    <source>
        <strain evidence="3">qlu-1</strain>
    </source>
</reference>
<gene>
    <name evidence="2" type="ORF">HLB40_23415</name>
</gene>
<accession>A0AAQ0AQ61</accession>
<dbReference type="Proteomes" id="UP000516316">
    <property type="component" value="Chromosome"/>
</dbReference>
<evidence type="ECO:0000259" key="1">
    <source>
        <dbReference type="Pfam" id="PF07693"/>
    </source>
</evidence>
<dbReference type="Pfam" id="PF07693">
    <property type="entry name" value="KAP_NTPase"/>
    <property type="match status" value="1"/>
</dbReference>
<evidence type="ECO:0000313" key="3">
    <source>
        <dbReference type="Proteomes" id="UP000516316"/>
    </source>
</evidence>
<dbReference type="EMBL" id="CP061079">
    <property type="protein sequence ID" value="QNR46588.1"/>
    <property type="molecule type" value="Genomic_DNA"/>
</dbReference>
<organism evidence="2 3">
    <name type="scientific">Pseudomonas chlororaphis</name>
    <dbReference type="NCBI Taxonomy" id="587753"/>
    <lineage>
        <taxon>Bacteria</taxon>
        <taxon>Pseudomonadati</taxon>
        <taxon>Pseudomonadota</taxon>
        <taxon>Gammaproteobacteria</taxon>
        <taxon>Pseudomonadales</taxon>
        <taxon>Pseudomonadaceae</taxon>
        <taxon>Pseudomonas</taxon>
    </lineage>
</organism>
<dbReference type="SUPFAM" id="SSF52540">
    <property type="entry name" value="P-loop containing nucleoside triphosphate hydrolases"/>
    <property type="match status" value="1"/>
</dbReference>
<dbReference type="InterPro" id="IPR027417">
    <property type="entry name" value="P-loop_NTPase"/>
</dbReference>
<evidence type="ECO:0000313" key="2">
    <source>
        <dbReference type="EMBL" id="QNR46588.1"/>
    </source>
</evidence>
<dbReference type="InterPro" id="IPR011646">
    <property type="entry name" value="KAP_P-loop"/>
</dbReference>
<name>A0AAQ0AQ61_9PSED</name>
<sequence length="715" mass="80031">MTESLHYNDQPIDCPNEDRFGVDPFARALATSVRKMQSPYGAVIGLNGPWGSGKSSAVNLCKHHLTDAVQANELAIIDFACWWFRGEDALALAFFRELYAGLGPSLGDRVKKKLPKLGARMLRAGALVGKVAEAAGAVVAGGIAEKGMEWLAGLIEQDESVEVLHAELSQALREQKKRFLIVIDDIDRLSPDEALLIFRLVKSVGRLPNVMYLLVYDRQLAERIVSERYPSEGPHYLEKIVQATFELPDPPTLDVQQHLLSLIESICGAPAEADMVRFMNIFYEGISRAMRTPRDVTRFTNSLSVSWPAVAGEVDRADFLALEMLRLLHPTIYRNIRQNKDRLSGSRHGEERDRGAAAQHFNELIFGASPPSDQDRTRRLLMRLFPALESAWANMSYGEGFARQWAMERRVCSPDHFDSYFRFSIGDEVLTSTELETFLVRADDVEFVKATLRHAVTVARRSGGTKAAVWLGELTTHAERVDRGKVEPLLTALFEIADELNVEADAAKGFSMGNNELRLHWLLRALTKDRMPLDERSAIFRQACNTAALGWLADFTRSAWTDYHPREGKECEPPEKCLTTEAEAEELRSLLHSRVEAAAADGTLLGHKDLYFLLHFWMELATDDGAAVRAFTSVALSTDEGVRQLAKAFTSYGWTHGMGDMVAKRYTRVSPKGMTRLLDLDMFRSRVEAVAAGGENPELQEFLDAWHRANQSEDD</sequence>
<proteinExistence type="predicted"/>
<dbReference type="Gene3D" id="3.40.50.300">
    <property type="entry name" value="P-loop containing nucleotide triphosphate hydrolases"/>
    <property type="match status" value="1"/>
</dbReference>
<dbReference type="RefSeq" id="WP_101283312.1">
    <property type="nucleotide sequence ID" value="NZ_CP025309.1"/>
</dbReference>
<protein>
    <submittedName>
        <fullName evidence="2">NTPase</fullName>
    </submittedName>
</protein>
<feature type="domain" description="KAP NTPase" evidence="1">
    <location>
        <begin position="23"/>
        <end position="305"/>
    </location>
</feature>